<dbReference type="EMBL" id="CAESAB010000005">
    <property type="protein sequence ID" value="CAB4331739.1"/>
    <property type="molecule type" value="Genomic_DNA"/>
</dbReference>
<sequence>MNSNSLLTIGYSTLAEREKNIQFLDSFKNLVIVQGSTSLATSQTGSTYKRIELPSRGVAKSRNAAISNTETKYLLFGDDDIVFNEDSINSAIAYLESHSDISILLLQTVDEKNVLRKSYPSKAHNLKLTNSAKAATYEMIIRVEDFKSKSIYFDEDFGAGAKNYLGDEYILIADALRAGLIGRVLPIVIATHPSESSGSLRNTKADALARSKVFSRVFGILAPFMRLLFILKPPSKRFGFLLTVRFILGR</sequence>
<dbReference type="SUPFAM" id="SSF53448">
    <property type="entry name" value="Nucleotide-diphospho-sugar transferases"/>
    <property type="match status" value="1"/>
</dbReference>
<proteinExistence type="predicted"/>
<dbReference type="Pfam" id="PF00535">
    <property type="entry name" value="Glycos_transf_2"/>
    <property type="match status" value="1"/>
</dbReference>
<name>A0A6J5YUQ7_9ZZZZ</name>
<gene>
    <name evidence="2" type="ORF">UFOPK3820_00235</name>
</gene>
<reference evidence="2" key="1">
    <citation type="submission" date="2020-05" db="EMBL/GenBank/DDBJ databases">
        <authorList>
            <person name="Chiriac C."/>
            <person name="Salcher M."/>
            <person name="Ghai R."/>
            <person name="Kavagutti S V."/>
        </authorList>
    </citation>
    <scope>NUCLEOTIDE SEQUENCE</scope>
</reference>
<dbReference type="InterPro" id="IPR029044">
    <property type="entry name" value="Nucleotide-diphossugar_trans"/>
</dbReference>
<evidence type="ECO:0000259" key="1">
    <source>
        <dbReference type="Pfam" id="PF00535"/>
    </source>
</evidence>
<protein>
    <submittedName>
        <fullName evidence="2">Unannotated protein</fullName>
    </submittedName>
</protein>
<evidence type="ECO:0000313" key="2">
    <source>
        <dbReference type="EMBL" id="CAB4331739.1"/>
    </source>
</evidence>
<accession>A0A6J5YUQ7</accession>
<dbReference type="InterPro" id="IPR001173">
    <property type="entry name" value="Glyco_trans_2-like"/>
</dbReference>
<organism evidence="2">
    <name type="scientific">freshwater metagenome</name>
    <dbReference type="NCBI Taxonomy" id="449393"/>
    <lineage>
        <taxon>unclassified sequences</taxon>
        <taxon>metagenomes</taxon>
        <taxon>ecological metagenomes</taxon>
    </lineage>
</organism>
<dbReference type="AlphaFoldDB" id="A0A6J5YUQ7"/>
<dbReference type="CDD" id="cd00761">
    <property type="entry name" value="Glyco_tranf_GTA_type"/>
    <property type="match status" value="1"/>
</dbReference>
<dbReference type="Gene3D" id="3.90.550.10">
    <property type="entry name" value="Spore Coat Polysaccharide Biosynthesis Protein SpsA, Chain A"/>
    <property type="match status" value="1"/>
</dbReference>
<feature type="domain" description="Glycosyltransferase 2-like" evidence="1">
    <location>
        <begin position="49"/>
        <end position="118"/>
    </location>
</feature>